<keyword evidence="3" id="KW-0812">Transmembrane</keyword>
<evidence type="ECO:0000256" key="1">
    <source>
        <dbReference type="ARBA" id="ARBA00010617"/>
    </source>
</evidence>
<reference evidence="4 5" key="1">
    <citation type="journal article" date="2018" name="Front. Microbiol.">
        <title>Genome-Wide Analysis of Corynespora cassiicola Leaf Fall Disease Putative Effectors.</title>
        <authorList>
            <person name="Lopez D."/>
            <person name="Ribeiro S."/>
            <person name="Label P."/>
            <person name="Fumanal B."/>
            <person name="Venisse J.S."/>
            <person name="Kohler A."/>
            <person name="de Oliveira R.R."/>
            <person name="Labutti K."/>
            <person name="Lipzen A."/>
            <person name="Lail K."/>
            <person name="Bauer D."/>
            <person name="Ohm R.A."/>
            <person name="Barry K.W."/>
            <person name="Spatafora J."/>
            <person name="Grigoriev I.V."/>
            <person name="Martin F.M."/>
            <person name="Pujade-Renaud V."/>
        </authorList>
    </citation>
    <scope>NUCLEOTIDE SEQUENCE [LARGE SCALE GENOMIC DNA]</scope>
    <source>
        <strain evidence="4 5">Philippines</strain>
    </source>
</reference>
<dbReference type="OrthoDB" id="1470350at2759"/>
<sequence>MYPSSLTLGTVGFILLITLPWLYFRLLPKPIPGIPYNASSAKKLLGDIPDAIKFRRRTGELWSFIRSRCLELNSPIFQLFMTGPGGKPWVILTDFRESHDIQTHRQGEFDRSSFLGEVFGPLIPGNHVWMPSDERFYANRNLIRDTMSPAFLHDVVVPILHSKTRDLLDLWAEKTRLSQEQPFQVDQDIIRSVVDMILLASLGTRTDLSKIQTDVLRTLSQPKPPIDLDTPIIFPKAKESKLYSAVRTLVDSIAIGMSSPMPRLHMTFALRFYPSLARARRYTNTLMSGVLERAWSNFYDINNSYDMQNIVSAADLIVRREAHLAQKQNRAVIRDYPAIRDELMGFYIAGHETTSSTICWAVKYLTQNQKVQYKLRSALQSAFQSAYEQKRLPTADEIVKSNIPYLDAFIEENHRLGNAIPATIRRTTRDTIILGHKIPKETDVFMMSNGPGYQLAALPVNERQRSLTSQHSRERYGIWNPDDVTLFEPERFLKTDQEGKTKFDPYSGPVLPYGAGLRGCFGIRLGMLELKVIITMIVWTFELQQVPIELSSFKAHDLNTHRPDQMYLRLRTLN</sequence>
<dbReference type="GO" id="GO:0005506">
    <property type="term" value="F:iron ion binding"/>
    <property type="evidence" value="ECO:0007669"/>
    <property type="project" value="InterPro"/>
</dbReference>
<feature type="transmembrane region" description="Helical" evidence="3">
    <location>
        <begin position="6"/>
        <end position="24"/>
    </location>
</feature>
<proteinExistence type="inferred from homology"/>
<comment type="similarity">
    <text evidence="1">Belongs to the cytochrome P450 family.</text>
</comment>
<dbReference type="Pfam" id="PF00067">
    <property type="entry name" value="p450"/>
    <property type="match status" value="2"/>
</dbReference>
<feature type="binding site" description="axial binding residue" evidence="2">
    <location>
        <position position="520"/>
    </location>
    <ligand>
        <name>heme</name>
        <dbReference type="ChEBI" id="CHEBI:30413"/>
    </ligand>
    <ligandPart>
        <name>Fe</name>
        <dbReference type="ChEBI" id="CHEBI:18248"/>
    </ligandPart>
</feature>
<name>A0A2T2N425_CORCC</name>
<comment type="cofactor">
    <cofactor evidence="2">
        <name>heme</name>
        <dbReference type="ChEBI" id="CHEBI:30413"/>
    </cofactor>
</comment>
<organism evidence="4 5">
    <name type="scientific">Corynespora cassiicola Philippines</name>
    <dbReference type="NCBI Taxonomy" id="1448308"/>
    <lineage>
        <taxon>Eukaryota</taxon>
        <taxon>Fungi</taxon>
        <taxon>Dikarya</taxon>
        <taxon>Ascomycota</taxon>
        <taxon>Pezizomycotina</taxon>
        <taxon>Dothideomycetes</taxon>
        <taxon>Pleosporomycetidae</taxon>
        <taxon>Pleosporales</taxon>
        <taxon>Corynesporascaceae</taxon>
        <taxon>Corynespora</taxon>
    </lineage>
</organism>
<gene>
    <name evidence="4" type="ORF">BS50DRAFT_655664</name>
</gene>
<dbReference type="STRING" id="1448308.A0A2T2N425"/>
<dbReference type="PRINTS" id="PR00463">
    <property type="entry name" value="EP450I"/>
</dbReference>
<evidence type="ECO:0000256" key="2">
    <source>
        <dbReference type="PIRSR" id="PIRSR602401-1"/>
    </source>
</evidence>
<dbReference type="PANTHER" id="PTHR24305">
    <property type="entry name" value="CYTOCHROME P450"/>
    <property type="match status" value="1"/>
</dbReference>
<keyword evidence="3" id="KW-1133">Transmembrane helix</keyword>
<dbReference type="GO" id="GO:0004497">
    <property type="term" value="F:monooxygenase activity"/>
    <property type="evidence" value="ECO:0007669"/>
    <property type="project" value="InterPro"/>
</dbReference>
<dbReference type="InterPro" id="IPR036396">
    <property type="entry name" value="Cyt_P450_sf"/>
</dbReference>
<dbReference type="EMBL" id="KZ678150">
    <property type="protein sequence ID" value="PSN60129.1"/>
    <property type="molecule type" value="Genomic_DNA"/>
</dbReference>
<keyword evidence="3" id="KW-0472">Membrane</keyword>
<keyword evidence="2" id="KW-0408">Iron</keyword>
<protein>
    <submittedName>
        <fullName evidence="4">Cytochrome P450</fullName>
    </submittedName>
</protein>
<evidence type="ECO:0000313" key="4">
    <source>
        <dbReference type="EMBL" id="PSN60129.1"/>
    </source>
</evidence>
<dbReference type="InterPro" id="IPR002401">
    <property type="entry name" value="Cyt_P450_E_grp-I"/>
</dbReference>
<accession>A0A2T2N425</accession>
<keyword evidence="5" id="KW-1185">Reference proteome</keyword>
<keyword evidence="2" id="KW-0479">Metal-binding</keyword>
<keyword evidence="2" id="KW-0349">Heme</keyword>
<dbReference type="GO" id="GO:0016705">
    <property type="term" value="F:oxidoreductase activity, acting on paired donors, with incorporation or reduction of molecular oxygen"/>
    <property type="evidence" value="ECO:0007669"/>
    <property type="project" value="InterPro"/>
</dbReference>
<dbReference type="InterPro" id="IPR001128">
    <property type="entry name" value="Cyt_P450"/>
</dbReference>
<dbReference type="PRINTS" id="PR00385">
    <property type="entry name" value="P450"/>
</dbReference>
<dbReference type="SUPFAM" id="SSF48264">
    <property type="entry name" value="Cytochrome P450"/>
    <property type="match status" value="1"/>
</dbReference>
<evidence type="ECO:0000313" key="5">
    <source>
        <dbReference type="Proteomes" id="UP000240883"/>
    </source>
</evidence>
<dbReference type="InterPro" id="IPR050121">
    <property type="entry name" value="Cytochrome_P450_monoxygenase"/>
</dbReference>
<dbReference type="AlphaFoldDB" id="A0A2T2N425"/>
<dbReference type="PANTHER" id="PTHR24305:SF166">
    <property type="entry name" value="CYTOCHROME P450 12A4, MITOCHONDRIAL-RELATED"/>
    <property type="match status" value="1"/>
</dbReference>
<evidence type="ECO:0000256" key="3">
    <source>
        <dbReference type="SAM" id="Phobius"/>
    </source>
</evidence>
<dbReference type="Proteomes" id="UP000240883">
    <property type="component" value="Unassembled WGS sequence"/>
</dbReference>
<dbReference type="GO" id="GO:0020037">
    <property type="term" value="F:heme binding"/>
    <property type="evidence" value="ECO:0007669"/>
    <property type="project" value="InterPro"/>
</dbReference>
<dbReference type="Gene3D" id="1.10.630.10">
    <property type="entry name" value="Cytochrome P450"/>
    <property type="match status" value="1"/>
</dbReference>